<evidence type="ECO:0000313" key="2">
    <source>
        <dbReference type="Proteomes" id="UP000286246"/>
    </source>
</evidence>
<organism evidence="1 2">
    <name type="scientific">Sphingobacterium detergens</name>
    <dbReference type="NCBI Taxonomy" id="1145106"/>
    <lineage>
        <taxon>Bacteria</taxon>
        <taxon>Pseudomonadati</taxon>
        <taxon>Bacteroidota</taxon>
        <taxon>Sphingobacteriia</taxon>
        <taxon>Sphingobacteriales</taxon>
        <taxon>Sphingobacteriaceae</taxon>
        <taxon>Sphingobacterium</taxon>
    </lineage>
</organism>
<sequence>MHYKTIKKTFSLFQLPSLAQKKRPAGYSKSSFFSIGCLSKILFRFFRTFSNQKFNSEILSQPRLRILHYQKEYQA</sequence>
<reference evidence="1 2" key="1">
    <citation type="submission" date="2018-09" db="EMBL/GenBank/DDBJ databases">
        <title>Genomic Encyclopedia of Type Strains, Phase III (KMG-III): the genomes of soil and plant-associated and newly described type strains.</title>
        <authorList>
            <person name="Whitman W."/>
        </authorList>
    </citation>
    <scope>NUCLEOTIDE SEQUENCE [LARGE SCALE GENOMIC DNA]</scope>
    <source>
        <strain evidence="1 2">CECT 7938</strain>
    </source>
</reference>
<comment type="caution">
    <text evidence="1">The sequence shown here is derived from an EMBL/GenBank/DDBJ whole genome shotgun (WGS) entry which is preliminary data.</text>
</comment>
<dbReference type="EMBL" id="RAPY01000009">
    <property type="protein sequence ID" value="RKE42078.1"/>
    <property type="molecule type" value="Genomic_DNA"/>
</dbReference>
<gene>
    <name evidence="1" type="ORF">DFQ12_5677</name>
</gene>
<accession>A0A420AC52</accession>
<keyword evidence="2" id="KW-1185">Reference proteome</keyword>
<protein>
    <submittedName>
        <fullName evidence="1">Uncharacterized protein</fullName>
    </submittedName>
</protein>
<evidence type="ECO:0000313" key="1">
    <source>
        <dbReference type="EMBL" id="RKE42078.1"/>
    </source>
</evidence>
<dbReference type="AlphaFoldDB" id="A0A420AC52"/>
<proteinExistence type="predicted"/>
<dbReference type="Proteomes" id="UP000286246">
    <property type="component" value="Unassembled WGS sequence"/>
</dbReference>
<name>A0A420AC52_SPHD1</name>